<sequence length="67" mass="7885">MQQRYRTLSVAVETDDVSKGRRFLLFMKIPYEGSKLSQSCTYPVTLAACWISCQERWFLAKEYNKLV</sequence>
<gene>
    <name evidence="1" type="ORF">T11_8523</name>
</gene>
<dbReference type="AlphaFoldDB" id="A0A0V1HNH6"/>
<dbReference type="Proteomes" id="UP000055024">
    <property type="component" value="Unassembled WGS sequence"/>
</dbReference>
<comment type="caution">
    <text evidence="1">The sequence shown here is derived from an EMBL/GenBank/DDBJ whole genome shotgun (WGS) entry which is preliminary data.</text>
</comment>
<reference evidence="1 2" key="1">
    <citation type="submission" date="2015-01" db="EMBL/GenBank/DDBJ databases">
        <title>Evolution of Trichinella species and genotypes.</title>
        <authorList>
            <person name="Korhonen P.K."/>
            <person name="Edoardo P."/>
            <person name="Giuseppe L.R."/>
            <person name="Gasser R.B."/>
        </authorList>
    </citation>
    <scope>NUCLEOTIDE SEQUENCE [LARGE SCALE GENOMIC DNA]</scope>
    <source>
        <strain evidence="1">ISS1029</strain>
    </source>
</reference>
<name>A0A0V1HNH6_9BILA</name>
<dbReference type="EMBL" id="JYDP01000043">
    <property type="protein sequence ID" value="KRZ12157.1"/>
    <property type="molecule type" value="Genomic_DNA"/>
</dbReference>
<evidence type="ECO:0000313" key="2">
    <source>
        <dbReference type="Proteomes" id="UP000055024"/>
    </source>
</evidence>
<keyword evidence="2" id="KW-1185">Reference proteome</keyword>
<proteinExistence type="predicted"/>
<accession>A0A0V1HNH6</accession>
<evidence type="ECO:0000313" key="1">
    <source>
        <dbReference type="EMBL" id="KRZ12157.1"/>
    </source>
</evidence>
<organism evidence="1 2">
    <name type="scientific">Trichinella zimbabwensis</name>
    <dbReference type="NCBI Taxonomy" id="268475"/>
    <lineage>
        <taxon>Eukaryota</taxon>
        <taxon>Metazoa</taxon>
        <taxon>Ecdysozoa</taxon>
        <taxon>Nematoda</taxon>
        <taxon>Enoplea</taxon>
        <taxon>Dorylaimia</taxon>
        <taxon>Trichinellida</taxon>
        <taxon>Trichinellidae</taxon>
        <taxon>Trichinella</taxon>
    </lineage>
</organism>
<protein>
    <submittedName>
        <fullName evidence="1">Uncharacterized protein</fullName>
    </submittedName>
</protein>